<reference evidence="1" key="1">
    <citation type="journal article" date="2015" name="Nature">
        <title>Complex archaea that bridge the gap between prokaryotes and eukaryotes.</title>
        <authorList>
            <person name="Spang A."/>
            <person name="Saw J.H."/>
            <person name="Jorgensen S.L."/>
            <person name="Zaremba-Niedzwiedzka K."/>
            <person name="Martijn J."/>
            <person name="Lind A.E."/>
            <person name="van Eijk R."/>
            <person name="Schleper C."/>
            <person name="Guy L."/>
            <person name="Ettema T.J."/>
        </authorList>
    </citation>
    <scope>NUCLEOTIDE SEQUENCE</scope>
</reference>
<dbReference type="AlphaFoldDB" id="A0A0F9E655"/>
<protein>
    <recommendedName>
        <fullName evidence="2">Transglycosylase SLT domain-containing protein</fullName>
    </recommendedName>
</protein>
<name>A0A0F9E655_9ZZZZ</name>
<sequence>KSGATGLIQFIPSTARYLGTSTAALSRMTAVQQLDFVERYYEDYASRIRNIGDAYMAVLWPAGINRPDSYVLWQKVGKYAREYAQNSGLDKNGDDTITRGEAVERVNDSYKQGLKYLR</sequence>
<dbReference type="SUPFAM" id="SSF53955">
    <property type="entry name" value="Lysozyme-like"/>
    <property type="match status" value="1"/>
</dbReference>
<feature type="non-terminal residue" evidence="1">
    <location>
        <position position="1"/>
    </location>
</feature>
<gene>
    <name evidence="1" type="ORF">LCGC14_2464380</name>
</gene>
<evidence type="ECO:0008006" key="2">
    <source>
        <dbReference type="Google" id="ProtNLM"/>
    </source>
</evidence>
<organism evidence="1">
    <name type="scientific">marine sediment metagenome</name>
    <dbReference type="NCBI Taxonomy" id="412755"/>
    <lineage>
        <taxon>unclassified sequences</taxon>
        <taxon>metagenomes</taxon>
        <taxon>ecological metagenomes</taxon>
    </lineage>
</organism>
<dbReference type="EMBL" id="LAZR01038448">
    <property type="protein sequence ID" value="KKL19543.1"/>
    <property type="molecule type" value="Genomic_DNA"/>
</dbReference>
<accession>A0A0F9E655</accession>
<proteinExistence type="predicted"/>
<evidence type="ECO:0000313" key="1">
    <source>
        <dbReference type="EMBL" id="KKL19543.1"/>
    </source>
</evidence>
<dbReference type="InterPro" id="IPR023346">
    <property type="entry name" value="Lysozyme-like_dom_sf"/>
</dbReference>
<comment type="caution">
    <text evidence="1">The sequence shown here is derived from an EMBL/GenBank/DDBJ whole genome shotgun (WGS) entry which is preliminary data.</text>
</comment>